<reference evidence="7 8" key="1">
    <citation type="submission" date="2025-05" db="UniProtKB">
        <authorList>
            <consortium name="RefSeq"/>
        </authorList>
    </citation>
    <scope>IDENTIFICATION</scope>
    <source>
        <tissue evidence="7 8">Whole body</tissue>
    </source>
</reference>
<gene>
    <name evidence="7 8" type="primary">LOC107064991</name>
</gene>
<evidence type="ECO:0000256" key="2">
    <source>
        <dbReference type="ARBA" id="ARBA00008541"/>
    </source>
</evidence>
<evidence type="ECO:0000256" key="3">
    <source>
        <dbReference type="ARBA" id="ARBA00022723"/>
    </source>
</evidence>
<dbReference type="RefSeq" id="XP_015173724.1">
    <property type="nucleotide sequence ID" value="XM_015318238.1"/>
</dbReference>
<dbReference type="NCBIfam" id="TIGR01489">
    <property type="entry name" value="DKMTPPase-SF"/>
    <property type="match status" value="1"/>
</dbReference>
<evidence type="ECO:0000313" key="8">
    <source>
        <dbReference type="RefSeq" id="XP_015173725.1"/>
    </source>
</evidence>
<comment type="cofactor">
    <cofactor evidence="1">
        <name>Mg(2+)</name>
        <dbReference type="ChEBI" id="CHEBI:18420"/>
    </cofactor>
</comment>
<proteinExistence type="inferred from homology"/>
<dbReference type="PANTHER" id="PTHR20889:SF12">
    <property type="entry name" value="LP01149P"/>
    <property type="match status" value="1"/>
</dbReference>
<keyword evidence="5" id="KW-0460">Magnesium</keyword>
<protein>
    <submittedName>
        <fullName evidence="7 8">Probable phosphatase phospho2 isoform X1</fullName>
    </submittedName>
</protein>
<comment type="similarity">
    <text evidence="2">Belongs to the HAD-like hydrolase superfamily. PHOSPHO family.</text>
</comment>
<evidence type="ECO:0000256" key="5">
    <source>
        <dbReference type="ARBA" id="ARBA00022842"/>
    </source>
</evidence>
<dbReference type="InterPro" id="IPR036412">
    <property type="entry name" value="HAD-like_sf"/>
</dbReference>
<dbReference type="InterPro" id="IPR006384">
    <property type="entry name" value="HAD_hydro_PyrdxlP_Pase-like"/>
</dbReference>
<evidence type="ECO:0000256" key="1">
    <source>
        <dbReference type="ARBA" id="ARBA00001946"/>
    </source>
</evidence>
<keyword evidence="6" id="KW-1185">Reference proteome</keyword>
<evidence type="ECO:0000256" key="4">
    <source>
        <dbReference type="ARBA" id="ARBA00022801"/>
    </source>
</evidence>
<dbReference type="GeneID" id="107064991"/>
<dbReference type="PIRSF" id="PIRSF031051">
    <property type="entry name" value="PyrdxlP_Pase_PHOSPHO2"/>
    <property type="match status" value="1"/>
</dbReference>
<keyword evidence="4" id="KW-0378">Hydrolase</keyword>
<dbReference type="InterPro" id="IPR023214">
    <property type="entry name" value="HAD_sf"/>
</dbReference>
<organism evidence="6 7">
    <name type="scientific">Polistes dominula</name>
    <name type="common">European paper wasp</name>
    <name type="synonym">Vespa dominula</name>
    <dbReference type="NCBI Taxonomy" id="743375"/>
    <lineage>
        <taxon>Eukaryota</taxon>
        <taxon>Metazoa</taxon>
        <taxon>Ecdysozoa</taxon>
        <taxon>Arthropoda</taxon>
        <taxon>Hexapoda</taxon>
        <taxon>Insecta</taxon>
        <taxon>Pterygota</taxon>
        <taxon>Neoptera</taxon>
        <taxon>Endopterygota</taxon>
        <taxon>Hymenoptera</taxon>
        <taxon>Apocrita</taxon>
        <taxon>Aculeata</taxon>
        <taxon>Vespoidea</taxon>
        <taxon>Vespidae</taxon>
        <taxon>Polistinae</taxon>
        <taxon>Polistini</taxon>
        <taxon>Polistes</taxon>
    </lineage>
</organism>
<dbReference type="SUPFAM" id="SSF56784">
    <property type="entry name" value="HAD-like"/>
    <property type="match status" value="1"/>
</dbReference>
<dbReference type="NCBIfam" id="TIGR01488">
    <property type="entry name" value="HAD-SF-IB"/>
    <property type="match status" value="1"/>
</dbReference>
<dbReference type="PANTHER" id="PTHR20889">
    <property type="entry name" value="PHOSPHATASE, ORPHAN 1, 2"/>
    <property type="match status" value="1"/>
</dbReference>
<dbReference type="RefSeq" id="XP_015173725.1">
    <property type="nucleotide sequence ID" value="XM_015318239.1"/>
</dbReference>
<sequence>MDLPTLIVFDFDHTIVDDNTDLIVRNLLPDDQLTDEVQNLYLKNGWTLYMNKIFELLHKNSIGLKEIEAAIIDIPSTPGFDVLIKELHILGYEIIIISDSNSLLIDIWLKSRQLDKSISKVFTNPAHVSDDGMIKINMYHVQDFCKLSMINLCKGHILENYIKERLEEGIHFKRIAYVGDGKNDLCPVLRLSENDLAFPRIDYPLLKKLKEYQTNDITHTVKATIIPWSNGHEILHYLNN</sequence>
<dbReference type="Pfam" id="PF06888">
    <property type="entry name" value="Put_Phosphatase"/>
    <property type="match status" value="1"/>
</dbReference>
<dbReference type="Gene3D" id="3.40.50.1000">
    <property type="entry name" value="HAD superfamily/HAD-like"/>
    <property type="match status" value="1"/>
</dbReference>
<accession>A0ABM1I0I7</accession>
<keyword evidence="3" id="KW-0479">Metal-binding</keyword>
<dbReference type="InterPro" id="IPR016965">
    <property type="entry name" value="Pase_PHOSPHO-typ"/>
</dbReference>
<name>A0ABM1I0I7_POLDO</name>
<dbReference type="Proteomes" id="UP000694924">
    <property type="component" value="Unplaced"/>
</dbReference>
<evidence type="ECO:0000313" key="7">
    <source>
        <dbReference type="RefSeq" id="XP_015173724.1"/>
    </source>
</evidence>
<evidence type="ECO:0000313" key="6">
    <source>
        <dbReference type="Proteomes" id="UP000694924"/>
    </source>
</evidence>